<evidence type="ECO:0000256" key="10">
    <source>
        <dbReference type="ARBA" id="ARBA00023161"/>
    </source>
</evidence>
<evidence type="ECO:0000256" key="3">
    <source>
        <dbReference type="ARBA" id="ARBA00009548"/>
    </source>
</evidence>
<feature type="compositionally biased region" description="Basic and acidic residues" evidence="13">
    <location>
        <begin position="415"/>
        <end position="428"/>
    </location>
</feature>
<reference evidence="15" key="1">
    <citation type="journal article" date="2011" name="Genome Biol.">
        <title>The draft genome of the carcinogenic human liver fluke Clonorchis sinensis.</title>
        <authorList>
            <person name="Wang X."/>
            <person name="Chen W."/>
            <person name="Huang Y."/>
            <person name="Sun J."/>
            <person name="Men J."/>
            <person name="Liu H."/>
            <person name="Luo F."/>
            <person name="Guo L."/>
            <person name="Lv X."/>
            <person name="Deng C."/>
            <person name="Zhou C."/>
            <person name="Fan Y."/>
            <person name="Li X."/>
            <person name="Huang L."/>
            <person name="Hu Y."/>
            <person name="Liang C."/>
            <person name="Hu X."/>
            <person name="Xu J."/>
            <person name="Yu X."/>
        </authorList>
    </citation>
    <scope>NUCLEOTIDE SEQUENCE [LARGE SCALE GENOMIC DNA]</scope>
    <source>
        <strain evidence="15">Henan</strain>
    </source>
</reference>
<dbReference type="Pfam" id="PF09405">
    <property type="entry name" value="Btz"/>
    <property type="match status" value="1"/>
</dbReference>
<feature type="compositionally biased region" description="Basic and acidic residues" evidence="13">
    <location>
        <begin position="380"/>
        <end position="389"/>
    </location>
</feature>
<name>G7YGG1_CLOSI</name>
<keyword evidence="12" id="KW-0539">Nucleus</keyword>
<dbReference type="GO" id="GO:0035145">
    <property type="term" value="C:exon-exon junction complex"/>
    <property type="evidence" value="ECO:0007669"/>
    <property type="project" value="InterPro"/>
</dbReference>
<evidence type="ECO:0000256" key="9">
    <source>
        <dbReference type="ARBA" id="ARBA00022884"/>
    </source>
</evidence>
<sequence>MENDTVPLTVLSHVPGRVLQFPGGCIAVARAPGNVCAPVIRTLVTASNEYHAPYHTVFCQKQQLTRHLGLYGFYGFFWVATVDFIPVRFEYTPLLASHLEAHEPGRTVDLTTQYGSSARDRSLSPVRATSPFPSAAHMDSMTRLRQPEIQSSVYYVPDFQNESGRFSSSHVNPPPITLTERFARLTASGTTVYNKRYPGKLLDTRRIPHLIITNNSQLPPATLLRQAKAISIVIERKIPPGRKRTADVDTSLDTLFIPRRSTEGQKPVFDRPEIRFYRVSSDESLISERLLDCINSSSSKHDSKRHPTSSQYHDVVVIGAGRFYGSRVEQSGAGPRNVHPLDPLDTPRNSSYFLHDVRGELDLTSRRSWRTQFASQAGGYRREYRDRRSPGSPERPNSPRGFSPRRNYRGMDSGRWQHDKFEELERQEAPSQSKEPSKAVPKPVPAPKPILWSTIGKEINTVTRNNSNEEGHLSNSFEDGSPRSVRSSQSSKAAGVNRRGETEKGFARNDDSEDVRIDMEPVLVETIDDS</sequence>
<dbReference type="GO" id="GO:0006417">
    <property type="term" value="P:regulation of translation"/>
    <property type="evidence" value="ECO:0007669"/>
    <property type="project" value="UniProtKB-KW"/>
</dbReference>
<dbReference type="Proteomes" id="UP000008909">
    <property type="component" value="Unassembled WGS sequence"/>
</dbReference>
<keyword evidence="16" id="KW-1185">Reference proteome</keyword>
<comment type="similarity">
    <text evidence="3">Belongs to the CASC3 family.</text>
</comment>
<gene>
    <name evidence="15" type="ORF">CLF_107261</name>
</gene>
<keyword evidence="6" id="KW-0507">mRNA processing</keyword>
<evidence type="ECO:0000256" key="4">
    <source>
        <dbReference type="ARBA" id="ARBA00022448"/>
    </source>
</evidence>
<dbReference type="EMBL" id="DF143234">
    <property type="protein sequence ID" value="GAA52044.1"/>
    <property type="molecule type" value="Genomic_DNA"/>
</dbReference>
<dbReference type="GO" id="GO:0003729">
    <property type="term" value="F:mRNA binding"/>
    <property type="evidence" value="ECO:0007669"/>
    <property type="project" value="InterPro"/>
</dbReference>
<dbReference type="GO" id="GO:0000184">
    <property type="term" value="P:nuclear-transcribed mRNA catabolic process, nonsense-mediated decay"/>
    <property type="evidence" value="ECO:0007669"/>
    <property type="project" value="UniProtKB-KW"/>
</dbReference>
<evidence type="ECO:0000256" key="13">
    <source>
        <dbReference type="SAM" id="MobiDB-lite"/>
    </source>
</evidence>
<evidence type="ECO:0000256" key="11">
    <source>
        <dbReference type="ARBA" id="ARBA00023187"/>
    </source>
</evidence>
<feature type="compositionally biased region" description="Basic and acidic residues" evidence="13">
    <location>
        <begin position="498"/>
        <end position="519"/>
    </location>
</feature>
<evidence type="ECO:0000256" key="1">
    <source>
        <dbReference type="ARBA" id="ARBA00004123"/>
    </source>
</evidence>
<evidence type="ECO:0000256" key="6">
    <source>
        <dbReference type="ARBA" id="ARBA00022664"/>
    </source>
</evidence>
<comment type="subcellular location">
    <subcellularLocation>
        <location evidence="2">Cytoplasm</location>
    </subcellularLocation>
    <subcellularLocation>
        <location evidence="1">Nucleus</location>
    </subcellularLocation>
</comment>
<dbReference type="InterPro" id="IPR018545">
    <property type="entry name" value="Btz_dom"/>
</dbReference>
<keyword evidence="7" id="KW-0509">mRNA transport</keyword>
<evidence type="ECO:0000256" key="8">
    <source>
        <dbReference type="ARBA" id="ARBA00022845"/>
    </source>
</evidence>
<keyword evidence="11" id="KW-0508">mRNA splicing</keyword>
<dbReference type="GO" id="GO:0051028">
    <property type="term" value="P:mRNA transport"/>
    <property type="evidence" value="ECO:0007669"/>
    <property type="project" value="UniProtKB-KW"/>
</dbReference>
<dbReference type="GO" id="GO:0005737">
    <property type="term" value="C:cytoplasm"/>
    <property type="evidence" value="ECO:0007669"/>
    <property type="project" value="UniProtKB-SubCell"/>
</dbReference>
<dbReference type="AlphaFoldDB" id="G7YGG1"/>
<protein>
    <recommendedName>
        <fullName evidence="14">Btz domain-containing protein</fullName>
    </recommendedName>
</protein>
<evidence type="ECO:0000256" key="2">
    <source>
        <dbReference type="ARBA" id="ARBA00004496"/>
    </source>
</evidence>
<keyword evidence="4" id="KW-0813">Transport</keyword>
<evidence type="ECO:0000259" key="14">
    <source>
        <dbReference type="Pfam" id="PF09405"/>
    </source>
</evidence>
<keyword evidence="8" id="KW-0810">Translation regulation</keyword>
<proteinExistence type="inferred from homology"/>
<evidence type="ECO:0000256" key="5">
    <source>
        <dbReference type="ARBA" id="ARBA00022490"/>
    </source>
</evidence>
<keyword evidence="10" id="KW-0866">Nonsense-mediated mRNA decay</keyword>
<reference key="2">
    <citation type="submission" date="2011-10" db="EMBL/GenBank/DDBJ databases">
        <title>The genome and transcriptome sequence of Clonorchis sinensis provide insights into the carcinogenic liver fluke.</title>
        <authorList>
            <person name="Wang X."/>
            <person name="Huang Y."/>
            <person name="Chen W."/>
            <person name="Liu H."/>
            <person name="Guo L."/>
            <person name="Chen Y."/>
            <person name="Luo F."/>
            <person name="Zhou W."/>
            <person name="Sun J."/>
            <person name="Mao Q."/>
            <person name="Liang P."/>
            <person name="Zhou C."/>
            <person name="Tian Y."/>
            <person name="Men J."/>
            <person name="Lv X."/>
            <person name="Huang L."/>
            <person name="Zhou J."/>
            <person name="Hu Y."/>
            <person name="Li R."/>
            <person name="Zhang F."/>
            <person name="Lei H."/>
            <person name="Li X."/>
            <person name="Hu X."/>
            <person name="Liang C."/>
            <person name="Xu J."/>
            <person name="Wu Z."/>
            <person name="Yu X."/>
        </authorList>
    </citation>
    <scope>NUCLEOTIDE SEQUENCE</scope>
    <source>
        <strain>Henan</strain>
    </source>
</reference>
<dbReference type="GO" id="GO:0008380">
    <property type="term" value="P:RNA splicing"/>
    <property type="evidence" value="ECO:0007669"/>
    <property type="project" value="UniProtKB-KW"/>
</dbReference>
<evidence type="ECO:0000313" key="16">
    <source>
        <dbReference type="Proteomes" id="UP000008909"/>
    </source>
</evidence>
<feature type="compositionally biased region" description="Low complexity" evidence="13">
    <location>
        <begin position="482"/>
        <end position="491"/>
    </location>
</feature>
<keyword evidence="9" id="KW-0694">RNA-binding</keyword>
<organism evidence="15 16">
    <name type="scientific">Clonorchis sinensis</name>
    <name type="common">Chinese liver fluke</name>
    <dbReference type="NCBI Taxonomy" id="79923"/>
    <lineage>
        <taxon>Eukaryota</taxon>
        <taxon>Metazoa</taxon>
        <taxon>Spiralia</taxon>
        <taxon>Lophotrochozoa</taxon>
        <taxon>Platyhelminthes</taxon>
        <taxon>Trematoda</taxon>
        <taxon>Digenea</taxon>
        <taxon>Opisthorchiida</taxon>
        <taxon>Opisthorchiata</taxon>
        <taxon>Opisthorchiidae</taxon>
        <taxon>Clonorchis</taxon>
    </lineage>
</organism>
<feature type="domain" description="Btz" evidence="14">
    <location>
        <begin position="342"/>
        <end position="435"/>
    </location>
</feature>
<evidence type="ECO:0000313" key="15">
    <source>
        <dbReference type="EMBL" id="GAA52044.1"/>
    </source>
</evidence>
<evidence type="ECO:0000256" key="7">
    <source>
        <dbReference type="ARBA" id="ARBA00022816"/>
    </source>
</evidence>
<feature type="region of interest" description="Disordered" evidence="13">
    <location>
        <begin position="372"/>
        <end position="530"/>
    </location>
</feature>
<evidence type="ECO:0000256" key="12">
    <source>
        <dbReference type="ARBA" id="ARBA00023242"/>
    </source>
</evidence>
<accession>G7YGG1</accession>
<dbReference type="GO" id="GO:0006397">
    <property type="term" value="P:mRNA processing"/>
    <property type="evidence" value="ECO:0007669"/>
    <property type="project" value="UniProtKB-KW"/>
</dbReference>
<keyword evidence="5" id="KW-0963">Cytoplasm</keyword>